<dbReference type="Ensembl" id="ENSOGAT00000009281.2">
    <property type="protein sequence ID" value="ENSOGAP00000008309.2"/>
    <property type="gene ID" value="ENSOGAG00000009279.2"/>
</dbReference>
<reference evidence="8" key="2">
    <citation type="submission" date="2025-08" db="UniProtKB">
        <authorList>
            <consortium name="Ensembl"/>
        </authorList>
    </citation>
    <scope>IDENTIFICATION</scope>
</reference>
<dbReference type="STRING" id="30611.ENSOGAP00000008309"/>
<evidence type="ECO:0000256" key="6">
    <source>
        <dbReference type="SAM" id="SignalP"/>
    </source>
</evidence>
<dbReference type="CDD" id="cd23622">
    <property type="entry name" value="TFP_LU_ECD_TEX101_rpt1"/>
    <property type="match status" value="1"/>
</dbReference>
<evidence type="ECO:0000313" key="8">
    <source>
        <dbReference type="Ensembl" id="ENSOGAP00000008309.2"/>
    </source>
</evidence>
<organism evidence="8 9">
    <name type="scientific">Otolemur garnettii</name>
    <name type="common">Small-eared galago</name>
    <name type="synonym">Garnett's greater bushbaby</name>
    <dbReference type="NCBI Taxonomy" id="30611"/>
    <lineage>
        <taxon>Eukaryota</taxon>
        <taxon>Metazoa</taxon>
        <taxon>Chordata</taxon>
        <taxon>Craniata</taxon>
        <taxon>Vertebrata</taxon>
        <taxon>Euteleostomi</taxon>
        <taxon>Mammalia</taxon>
        <taxon>Eutheria</taxon>
        <taxon>Euarchontoglires</taxon>
        <taxon>Primates</taxon>
        <taxon>Strepsirrhini</taxon>
        <taxon>Lorisiformes</taxon>
        <taxon>Galagidae</taxon>
        <taxon>Otolemur</taxon>
    </lineage>
</organism>
<dbReference type="FunCoup" id="H0X084">
    <property type="interactions" value="88"/>
</dbReference>
<feature type="signal peptide" evidence="6">
    <location>
        <begin position="1"/>
        <end position="23"/>
    </location>
</feature>
<dbReference type="OMA" id="QETVLMI"/>
<dbReference type="Pfam" id="PF00021">
    <property type="entry name" value="UPAR_LY6"/>
    <property type="match status" value="1"/>
</dbReference>
<evidence type="ECO:0000313" key="9">
    <source>
        <dbReference type="Proteomes" id="UP000005225"/>
    </source>
</evidence>
<evidence type="ECO:0000256" key="2">
    <source>
        <dbReference type="ARBA" id="ARBA00022475"/>
    </source>
</evidence>
<feature type="domain" description="UPAR/Ly6" evidence="7">
    <location>
        <begin position="139"/>
        <end position="218"/>
    </location>
</feature>
<evidence type="ECO:0000256" key="1">
    <source>
        <dbReference type="ARBA" id="ARBA00004236"/>
    </source>
</evidence>
<reference evidence="8" key="3">
    <citation type="submission" date="2025-09" db="UniProtKB">
        <authorList>
            <consortium name="Ensembl"/>
        </authorList>
    </citation>
    <scope>IDENTIFICATION</scope>
</reference>
<sequence length="251" mass="27076">MGPRHTQGLLLLFLLGASSSTEAPEVQCFKNVSMYIEEKDYHAFTWTTENVETCDNVTFCQESILIIKAAGTKTAILATKGCIPATMEEIMYIQHTPPPGLVAVSYSSYCDKSVCNDKDRLNEFGNLQEIPVTPTVSPTLQCPTCVALGTCDSAPSLPCPQGATRCYEGRLEIAGGGIESSVEVKGCTALMGCRLMAGMLTVGPMLVKEICQNKPLTQTPKAESGATCLPILVWRLHLLLPLVLESLVHFS</sequence>
<dbReference type="Proteomes" id="UP000005225">
    <property type="component" value="Unassembled WGS sequence"/>
</dbReference>
<dbReference type="eggNOG" id="ENOG502T90B">
    <property type="taxonomic scope" value="Eukaryota"/>
</dbReference>
<dbReference type="AlphaFoldDB" id="H0X084"/>
<evidence type="ECO:0000256" key="3">
    <source>
        <dbReference type="ARBA" id="ARBA00022729"/>
    </source>
</evidence>
<dbReference type="PANTHER" id="PTHR16529">
    <property type="entry name" value="CD177 ANTIGEN"/>
    <property type="match status" value="1"/>
</dbReference>
<dbReference type="InterPro" id="IPR051899">
    <property type="entry name" value="Fert-Immune_med_protein"/>
</dbReference>
<dbReference type="InterPro" id="IPR016054">
    <property type="entry name" value="LY6_UPA_recep-like"/>
</dbReference>
<evidence type="ECO:0000256" key="4">
    <source>
        <dbReference type="ARBA" id="ARBA00023136"/>
    </source>
</evidence>
<keyword evidence="3 6" id="KW-0732">Signal</keyword>
<dbReference type="InParanoid" id="H0X084"/>
<protein>
    <submittedName>
        <fullName evidence="8">Testis expressed 101</fullName>
    </submittedName>
</protein>
<dbReference type="PANTHER" id="PTHR16529:SF3">
    <property type="entry name" value="TESTIS-EXPRESSED PROTEIN 101"/>
    <property type="match status" value="1"/>
</dbReference>
<evidence type="ECO:0000259" key="7">
    <source>
        <dbReference type="Pfam" id="PF00021"/>
    </source>
</evidence>
<comment type="subcellular location">
    <subcellularLocation>
        <location evidence="1">Cell membrane</location>
    </subcellularLocation>
</comment>
<name>H0X084_OTOGA</name>
<dbReference type="CDD" id="cd23634">
    <property type="entry name" value="TFP_LU_ECD_TEX101_rpt2"/>
    <property type="match status" value="1"/>
</dbReference>
<dbReference type="EMBL" id="AAQR03153458">
    <property type="status" value="NOT_ANNOTATED_CDS"/>
    <property type="molecule type" value="Genomic_DNA"/>
</dbReference>
<keyword evidence="5" id="KW-0325">Glycoprotein</keyword>
<dbReference type="GO" id="GO:1901317">
    <property type="term" value="P:regulation of flagellated sperm motility"/>
    <property type="evidence" value="ECO:0007669"/>
    <property type="project" value="TreeGrafter"/>
</dbReference>
<dbReference type="InterPro" id="IPR045860">
    <property type="entry name" value="Snake_toxin-like_sf"/>
</dbReference>
<dbReference type="GO" id="GO:0007339">
    <property type="term" value="P:binding of sperm to zona pellucida"/>
    <property type="evidence" value="ECO:0007669"/>
    <property type="project" value="TreeGrafter"/>
</dbReference>
<dbReference type="GO" id="GO:0044853">
    <property type="term" value="C:plasma membrane raft"/>
    <property type="evidence" value="ECO:0007669"/>
    <property type="project" value="TreeGrafter"/>
</dbReference>
<evidence type="ECO:0000256" key="5">
    <source>
        <dbReference type="ARBA" id="ARBA00023180"/>
    </source>
</evidence>
<dbReference type="SUPFAM" id="SSF57302">
    <property type="entry name" value="Snake toxin-like"/>
    <property type="match status" value="1"/>
</dbReference>
<dbReference type="HOGENOM" id="CLU_077973_0_0_1"/>
<reference evidence="9" key="1">
    <citation type="submission" date="2011-03" db="EMBL/GenBank/DDBJ databases">
        <title>Version 3 of the genome sequence of Otolemur garnettii (Bushbaby).</title>
        <authorList>
            <consortium name="The Broad Institute Genome Sequencing Platform"/>
            <person name="Di Palma F."/>
            <person name="Johnson J."/>
            <person name="Lander E.S."/>
            <person name="Lindblad-Toh K."/>
            <person name="Jaffe D.B."/>
            <person name="Gnerre S."/>
            <person name="MacCallum I."/>
            <person name="Przybylski D."/>
            <person name="Ribeiro F.J."/>
            <person name="Burton J.N."/>
            <person name="Walker B.J."/>
            <person name="Sharpe T."/>
            <person name="Hall G."/>
        </authorList>
    </citation>
    <scope>NUCLEOTIDE SEQUENCE [LARGE SCALE GENOMIC DNA]</scope>
</reference>
<proteinExistence type="predicted"/>
<keyword evidence="9" id="KW-1185">Reference proteome</keyword>
<feature type="chain" id="PRO_5003544197" evidence="6">
    <location>
        <begin position="24"/>
        <end position="251"/>
    </location>
</feature>
<accession>H0X084</accession>
<dbReference type="GeneTree" id="ENSGT00530000063351"/>
<keyword evidence="2" id="KW-1003">Cell membrane</keyword>
<gene>
    <name evidence="8" type="primary">TEX101</name>
</gene>
<keyword evidence="4" id="KW-0472">Membrane</keyword>